<name>A0A1V9X3G6_9ACAR</name>
<comment type="caution">
    <text evidence="1">The sequence shown here is derived from an EMBL/GenBank/DDBJ whole genome shotgun (WGS) entry which is preliminary data.</text>
</comment>
<evidence type="ECO:0000313" key="2">
    <source>
        <dbReference type="Proteomes" id="UP000192247"/>
    </source>
</evidence>
<dbReference type="InParanoid" id="A0A1V9X3G6"/>
<dbReference type="Proteomes" id="UP000192247">
    <property type="component" value="Unassembled WGS sequence"/>
</dbReference>
<sequence length="98" mass="11073">MRFPLYFQILQHPLGKESSASYTLPSPLESLVTLSVRETYSAPPVSALDWVVQKERAPKQQSFRASRLRVAPRPPACESRQSITYSSAAEYQRGCQSR</sequence>
<gene>
    <name evidence="1" type="ORF">BIW11_04662</name>
</gene>
<accession>A0A1V9X3G6</accession>
<keyword evidence="2" id="KW-1185">Reference proteome</keyword>
<protein>
    <submittedName>
        <fullName evidence="1">Uncharacterized protein</fullName>
    </submittedName>
</protein>
<organism evidence="1 2">
    <name type="scientific">Tropilaelaps mercedesae</name>
    <dbReference type="NCBI Taxonomy" id="418985"/>
    <lineage>
        <taxon>Eukaryota</taxon>
        <taxon>Metazoa</taxon>
        <taxon>Ecdysozoa</taxon>
        <taxon>Arthropoda</taxon>
        <taxon>Chelicerata</taxon>
        <taxon>Arachnida</taxon>
        <taxon>Acari</taxon>
        <taxon>Parasitiformes</taxon>
        <taxon>Mesostigmata</taxon>
        <taxon>Gamasina</taxon>
        <taxon>Dermanyssoidea</taxon>
        <taxon>Laelapidae</taxon>
        <taxon>Tropilaelaps</taxon>
    </lineage>
</organism>
<dbReference type="EMBL" id="MNPL01026661">
    <property type="protein sequence ID" value="OQR67931.1"/>
    <property type="molecule type" value="Genomic_DNA"/>
</dbReference>
<dbReference type="AlphaFoldDB" id="A0A1V9X3G6"/>
<reference evidence="1 2" key="1">
    <citation type="journal article" date="2017" name="Gigascience">
        <title>Draft genome of the honey bee ectoparasitic mite, Tropilaelaps mercedesae, is shaped by the parasitic life history.</title>
        <authorList>
            <person name="Dong X."/>
            <person name="Armstrong S.D."/>
            <person name="Xia D."/>
            <person name="Makepeace B.L."/>
            <person name="Darby A.C."/>
            <person name="Kadowaki T."/>
        </authorList>
    </citation>
    <scope>NUCLEOTIDE SEQUENCE [LARGE SCALE GENOMIC DNA]</scope>
    <source>
        <strain evidence="1">Wuxi-XJTLU</strain>
    </source>
</reference>
<proteinExistence type="predicted"/>
<evidence type="ECO:0000313" key="1">
    <source>
        <dbReference type="EMBL" id="OQR67931.1"/>
    </source>
</evidence>